<organism evidence="2 3">
    <name type="scientific">Puccinia graminis f. sp. tritici</name>
    <dbReference type="NCBI Taxonomy" id="56615"/>
    <lineage>
        <taxon>Eukaryota</taxon>
        <taxon>Fungi</taxon>
        <taxon>Dikarya</taxon>
        <taxon>Basidiomycota</taxon>
        <taxon>Pucciniomycotina</taxon>
        <taxon>Pucciniomycetes</taxon>
        <taxon>Pucciniales</taxon>
        <taxon>Pucciniaceae</taxon>
        <taxon>Puccinia</taxon>
    </lineage>
</organism>
<keyword evidence="3" id="KW-1185">Reference proteome</keyword>
<feature type="region of interest" description="Disordered" evidence="1">
    <location>
        <begin position="1"/>
        <end position="34"/>
    </location>
</feature>
<proteinExistence type="predicted"/>
<comment type="caution">
    <text evidence="2">The sequence shown here is derived from an EMBL/GenBank/DDBJ whole genome shotgun (WGS) entry which is preliminary data.</text>
</comment>
<accession>A0A5B0QNN2</accession>
<dbReference type="Proteomes" id="UP000324748">
    <property type="component" value="Unassembled WGS sequence"/>
</dbReference>
<evidence type="ECO:0000256" key="1">
    <source>
        <dbReference type="SAM" id="MobiDB-lite"/>
    </source>
</evidence>
<sequence>MIVDEDISQLEPVIDCNQDPSGANSEADNEKATDKEIDKIIPGTFEVEECEDDEEAETTWMDLVGIAVGLGKNDSHFFANNSQRPSADVRWESVIF</sequence>
<gene>
    <name evidence="2" type="ORF">PGT21_021387</name>
</gene>
<dbReference type="OrthoDB" id="10286588at2759"/>
<reference evidence="2 3" key="1">
    <citation type="submission" date="2019-05" db="EMBL/GenBank/DDBJ databases">
        <title>Emergence of the Ug99 lineage of the wheat stem rust pathogen through somatic hybridization.</title>
        <authorList>
            <person name="Li F."/>
            <person name="Upadhyaya N.M."/>
            <person name="Sperschneider J."/>
            <person name="Matny O."/>
            <person name="Nguyen-Phuc H."/>
            <person name="Mago R."/>
            <person name="Raley C."/>
            <person name="Miller M.E."/>
            <person name="Silverstein K.A.T."/>
            <person name="Henningsen E."/>
            <person name="Hirsch C.D."/>
            <person name="Visser B."/>
            <person name="Pretorius Z.A."/>
            <person name="Steffenson B.J."/>
            <person name="Schwessinger B."/>
            <person name="Dodds P.N."/>
            <person name="Figueroa M."/>
        </authorList>
    </citation>
    <scope>NUCLEOTIDE SEQUENCE [LARGE SCALE GENOMIC DNA]</scope>
    <source>
        <strain evidence="2">21-0</strain>
    </source>
</reference>
<dbReference type="EMBL" id="VSWC01000014">
    <property type="protein sequence ID" value="KAA1114748.1"/>
    <property type="molecule type" value="Genomic_DNA"/>
</dbReference>
<evidence type="ECO:0000313" key="3">
    <source>
        <dbReference type="Proteomes" id="UP000324748"/>
    </source>
</evidence>
<name>A0A5B0QNN2_PUCGR</name>
<dbReference type="AlphaFoldDB" id="A0A5B0QNN2"/>
<protein>
    <submittedName>
        <fullName evidence="2">Uncharacterized protein</fullName>
    </submittedName>
</protein>
<evidence type="ECO:0000313" key="2">
    <source>
        <dbReference type="EMBL" id="KAA1114748.1"/>
    </source>
</evidence>